<dbReference type="Pfam" id="PF14304">
    <property type="entry name" value="CSTF_C"/>
    <property type="match status" value="1"/>
</dbReference>
<evidence type="ECO:0000256" key="2">
    <source>
        <dbReference type="ARBA" id="ARBA00023242"/>
    </source>
</evidence>
<keyword evidence="2" id="KW-0539">Nucleus</keyword>
<dbReference type="Proteomes" id="UP000243052">
    <property type="component" value="Chromosome vii"/>
</dbReference>
<evidence type="ECO:0000259" key="4">
    <source>
        <dbReference type="Pfam" id="PF14304"/>
    </source>
</evidence>
<feature type="domain" description="Transcription termination and cleavage factor C-terminal" evidence="4">
    <location>
        <begin position="346"/>
        <end position="378"/>
    </location>
</feature>
<dbReference type="Gene3D" id="1.10.20.70">
    <property type="entry name" value="Transcription termination and cleavage factor, C-terminal domain"/>
    <property type="match status" value="1"/>
</dbReference>
<sequence length="382" mass="42878">MPDPRVRKSRHELTPDNLSSSILLSNLPSSWSQSTVTSILAGSGPIIKVSEKKDPRNGRLVGIIVDYLTSKDCKRAIEIIQKIKNFNCKIERIIPLNWSSRGDVSEKDVLDLKRDNYPWDDNLELPFELVSEVPIPRKPVTKPVVANNANGQSPFPEILSKASQHLPALQPDSLVATDSVSSNLLQIPPLQLLEMISNLKMLSNQHTSRKLQLEQFLRGNNVVTIAVAQALLEMGFINYEVVTKVISEYQQQPPQNTPRQSSTPTNYIPQPGMPSLSGTLNMIHPQMVGTPHHPAQITTNQFMMTQAPTPISQQPQQQQHNTQPCIPTQQSTLKLNESKLNALPKDKQDMIRQVINLPHDQIRLLPPEQINVIDSLRKEYLI</sequence>
<evidence type="ECO:0000256" key="1">
    <source>
        <dbReference type="ARBA" id="ARBA00004123"/>
    </source>
</evidence>
<dbReference type="STRING" id="45286.A0A109V054"/>
<dbReference type="InterPro" id="IPR035979">
    <property type="entry name" value="RBD_domain_sf"/>
</dbReference>
<dbReference type="InterPro" id="IPR025742">
    <property type="entry name" value="CSTF2_hinge"/>
</dbReference>
<dbReference type="GO" id="GO:0003729">
    <property type="term" value="F:mRNA binding"/>
    <property type="evidence" value="ECO:0007669"/>
    <property type="project" value="TreeGrafter"/>
</dbReference>
<feature type="compositionally biased region" description="Polar residues" evidence="3">
    <location>
        <begin position="250"/>
        <end position="268"/>
    </location>
</feature>
<accession>A0A109V054</accession>
<dbReference type="GO" id="GO:0031124">
    <property type="term" value="P:mRNA 3'-end processing"/>
    <property type="evidence" value="ECO:0007669"/>
    <property type="project" value="InterPro"/>
</dbReference>
<keyword evidence="7" id="KW-1185">Reference proteome</keyword>
<feature type="domain" description="Cleavage stimulation factor subunit 2 hinge" evidence="5">
    <location>
        <begin position="166"/>
        <end position="246"/>
    </location>
</feature>
<feature type="region of interest" description="Disordered" evidence="3">
    <location>
        <begin position="250"/>
        <end position="279"/>
    </location>
</feature>
<dbReference type="InterPro" id="IPR038192">
    <property type="entry name" value="CSTF_C_sf"/>
</dbReference>
<dbReference type="GeneID" id="28725697"/>
<evidence type="ECO:0000313" key="6">
    <source>
        <dbReference type="EMBL" id="AMD22348.1"/>
    </source>
</evidence>
<dbReference type="RefSeq" id="XP_017989344.1">
    <property type="nucleotide sequence ID" value="XM_018133855.1"/>
</dbReference>
<dbReference type="SUPFAM" id="SSF54928">
    <property type="entry name" value="RNA-binding domain, RBD"/>
    <property type="match status" value="1"/>
</dbReference>
<name>A0A109V054_9SACH</name>
<reference evidence="6 7" key="1">
    <citation type="submission" date="2016-01" db="EMBL/GenBank/DDBJ databases">
        <title>Genome sequence of the yeast Holleya sinecauda.</title>
        <authorList>
            <person name="Dietrich F.S."/>
        </authorList>
    </citation>
    <scope>NUCLEOTIDE SEQUENCE [LARGE SCALE GENOMIC DNA]</scope>
    <source>
        <strain evidence="6 7">ATCC 58844</strain>
    </source>
</reference>
<dbReference type="AlphaFoldDB" id="A0A109V054"/>
<dbReference type="GO" id="GO:0005847">
    <property type="term" value="C:mRNA cleavage and polyadenylation specificity factor complex"/>
    <property type="evidence" value="ECO:0007669"/>
    <property type="project" value="TreeGrafter"/>
</dbReference>
<dbReference type="EMBL" id="CP014247">
    <property type="protein sequence ID" value="AMD22348.1"/>
    <property type="molecule type" value="Genomic_DNA"/>
</dbReference>
<dbReference type="PANTHER" id="PTHR45735:SF11">
    <property type="entry name" value="PROTEIN PTI1"/>
    <property type="match status" value="1"/>
</dbReference>
<protein>
    <submittedName>
        <fullName evidence="6">HGR009Cp</fullName>
    </submittedName>
</protein>
<evidence type="ECO:0000256" key="3">
    <source>
        <dbReference type="SAM" id="MobiDB-lite"/>
    </source>
</evidence>
<dbReference type="Pfam" id="PF14327">
    <property type="entry name" value="CSTF2_hinge"/>
    <property type="match status" value="1"/>
</dbReference>
<proteinExistence type="predicted"/>
<evidence type="ECO:0000313" key="7">
    <source>
        <dbReference type="Proteomes" id="UP000243052"/>
    </source>
</evidence>
<organism evidence="6 7">
    <name type="scientific">Eremothecium sinecaudum</name>
    <dbReference type="NCBI Taxonomy" id="45286"/>
    <lineage>
        <taxon>Eukaryota</taxon>
        <taxon>Fungi</taxon>
        <taxon>Dikarya</taxon>
        <taxon>Ascomycota</taxon>
        <taxon>Saccharomycotina</taxon>
        <taxon>Saccharomycetes</taxon>
        <taxon>Saccharomycetales</taxon>
        <taxon>Saccharomycetaceae</taxon>
        <taxon>Eremothecium</taxon>
    </lineage>
</organism>
<evidence type="ECO:0000259" key="5">
    <source>
        <dbReference type="Pfam" id="PF14327"/>
    </source>
</evidence>
<dbReference type="OrthoDB" id="272703at2759"/>
<dbReference type="InterPro" id="IPR026896">
    <property type="entry name" value="CSTF_C"/>
</dbReference>
<comment type="subcellular location">
    <subcellularLocation>
        <location evidence="1">Nucleus</location>
    </subcellularLocation>
</comment>
<gene>
    <name evidence="6" type="ORF">AW171_hschr74382</name>
</gene>
<dbReference type="PANTHER" id="PTHR45735">
    <property type="entry name" value="CLEAVAGE STIMULATION FACTOR SUBUNIT 2"/>
    <property type="match status" value="1"/>
</dbReference>